<dbReference type="Proteomes" id="UP000886787">
    <property type="component" value="Unassembled WGS sequence"/>
</dbReference>
<evidence type="ECO:0000313" key="4">
    <source>
        <dbReference type="Proteomes" id="UP000886787"/>
    </source>
</evidence>
<gene>
    <name evidence="3" type="ORF">IAD32_01625</name>
</gene>
<organism evidence="3 4">
    <name type="scientific">Candidatus Scatavimonas merdigallinarum</name>
    <dbReference type="NCBI Taxonomy" id="2840914"/>
    <lineage>
        <taxon>Bacteria</taxon>
        <taxon>Bacillati</taxon>
        <taxon>Bacillota</taxon>
        <taxon>Clostridia</taxon>
        <taxon>Eubacteriales</taxon>
        <taxon>Oscillospiraceae</taxon>
        <taxon>Oscillospiraceae incertae sedis</taxon>
        <taxon>Candidatus Scatavimonas</taxon>
    </lineage>
</organism>
<comment type="caution">
    <text evidence="3">The sequence shown here is derived from an EMBL/GenBank/DDBJ whole genome shotgun (WGS) entry which is preliminary data.</text>
</comment>
<keyword evidence="1" id="KW-0472">Membrane</keyword>
<dbReference type="EMBL" id="DVFW01000012">
    <property type="protein sequence ID" value="HIQ79968.1"/>
    <property type="molecule type" value="Genomic_DNA"/>
</dbReference>
<keyword evidence="3" id="KW-0808">Transferase</keyword>
<dbReference type="InterPro" id="IPR002656">
    <property type="entry name" value="Acyl_transf_3_dom"/>
</dbReference>
<feature type="transmembrane region" description="Helical" evidence="1">
    <location>
        <begin position="34"/>
        <end position="55"/>
    </location>
</feature>
<evidence type="ECO:0000256" key="1">
    <source>
        <dbReference type="SAM" id="Phobius"/>
    </source>
</evidence>
<dbReference type="InterPro" id="IPR052734">
    <property type="entry name" value="Nod_factor_acetyltransferase"/>
</dbReference>
<feature type="domain" description="Acyltransferase 3" evidence="2">
    <location>
        <begin position="7"/>
        <end position="52"/>
    </location>
</feature>
<dbReference type="AlphaFoldDB" id="A0A9D0ZG44"/>
<dbReference type="Pfam" id="PF01757">
    <property type="entry name" value="Acyl_transf_3"/>
    <property type="match status" value="1"/>
</dbReference>
<evidence type="ECO:0000259" key="2">
    <source>
        <dbReference type="Pfam" id="PF01757"/>
    </source>
</evidence>
<keyword evidence="3" id="KW-0012">Acyltransferase</keyword>
<evidence type="ECO:0000313" key="3">
    <source>
        <dbReference type="EMBL" id="HIQ79968.1"/>
    </source>
</evidence>
<proteinExistence type="predicted"/>
<feature type="transmembrane region" description="Helical" evidence="1">
    <location>
        <begin position="7"/>
        <end position="28"/>
    </location>
</feature>
<sequence length="61" mass="7092">MEAERLAFIDAMKGTGIIFVVVGHVSMIQPLNTFLYAFHMPLFFFVSGFFVLFFLKTEVYY</sequence>
<name>A0A9D0ZG44_9FIRM</name>
<dbReference type="PANTHER" id="PTHR37312:SF1">
    <property type="entry name" value="MEMBRANE-BOUND ACYLTRANSFERASE YKRP-RELATED"/>
    <property type="match status" value="1"/>
</dbReference>
<dbReference type="GO" id="GO:0016747">
    <property type="term" value="F:acyltransferase activity, transferring groups other than amino-acyl groups"/>
    <property type="evidence" value="ECO:0007669"/>
    <property type="project" value="InterPro"/>
</dbReference>
<keyword evidence="1" id="KW-1133">Transmembrane helix</keyword>
<protein>
    <submittedName>
        <fullName evidence="3">Acyltransferase family protein</fullName>
    </submittedName>
</protein>
<reference evidence="3" key="2">
    <citation type="journal article" date="2021" name="PeerJ">
        <title>Extensive microbial diversity within the chicken gut microbiome revealed by metagenomics and culture.</title>
        <authorList>
            <person name="Gilroy R."/>
            <person name="Ravi A."/>
            <person name="Getino M."/>
            <person name="Pursley I."/>
            <person name="Horton D.L."/>
            <person name="Alikhan N.F."/>
            <person name="Baker D."/>
            <person name="Gharbi K."/>
            <person name="Hall N."/>
            <person name="Watson M."/>
            <person name="Adriaenssens E.M."/>
            <person name="Foster-Nyarko E."/>
            <person name="Jarju S."/>
            <person name="Secka A."/>
            <person name="Antonio M."/>
            <person name="Oren A."/>
            <person name="Chaudhuri R.R."/>
            <person name="La Ragione R."/>
            <person name="Hildebrand F."/>
            <person name="Pallen M.J."/>
        </authorList>
    </citation>
    <scope>NUCLEOTIDE SEQUENCE</scope>
    <source>
        <strain evidence="3">ChiSjej1B19-3389</strain>
    </source>
</reference>
<reference evidence="3" key="1">
    <citation type="submission" date="2020-10" db="EMBL/GenBank/DDBJ databases">
        <authorList>
            <person name="Gilroy R."/>
        </authorList>
    </citation>
    <scope>NUCLEOTIDE SEQUENCE</scope>
    <source>
        <strain evidence="3">ChiSjej1B19-3389</strain>
    </source>
</reference>
<dbReference type="PANTHER" id="PTHR37312">
    <property type="entry name" value="MEMBRANE-BOUND ACYLTRANSFERASE YKRP-RELATED"/>
    <property type="match status" value="1"/>
</dbReference>
<keyword evidence="1" id="KW-0812">Transmembrane</keyword>
<accession>A0A9D0ZG44</accession>